<sequence>MSYLLEPPEGTDTFTRVSCQARTHQSIRVDFYLTQLSVRSEADVHFSLNPDFPADALLLLIPTRSSTSCFPTESEQLLNEETFLKNDCNLVTDLLEEQAESAFECSFDGIISAEH</sequence>
<accession>A0A9N7VJK5</accession>
<organism evidence="1 2">
    <name type="scientific">Pleuronectes platessa</name>
    <name type="common">European plaice</name>
    <dbReference type="NCBI Taxonomy" id="8262"/>
    <lineage>
        <taxon>Eukaryota</taxon>
        <taxon>Metazoa</taxon>
        <taxon>Chordata</taxon>
        <taxon>Craniata</taxon>
        <taxon>Vertebrata</taxon>
        <taxon>Euteleostomi</taxon>
        <taxon>Actinopterygii</taxon>
        <taxon>Neopterygii</taxon>
        <taxon>Teleostei</taxon>
        <taxon>Neoteleostei</taxon>
        <taxon>Acanthomorphata</taxon>
        <taxon>Carangaria</taxon>
        <taxon>Pleuronectiformes</taxon>
        <taxon>Pleuronectoidei</taxon>
        <taxon>Pleuronectidae</taxon>
        <taxon>Pleuronectes</taxon>
    </lineage>
</organism>
<dbReference type="EMBL" id="CADEAL010004022">
    <property type="protein sequence ID" value="CAB1449591.1"/>
    <property type="molecule type" value="Genomic_DNA"/>
</dbReference>
<evidence type="ECO:0000313" key="2">
    <source>
        <dbReference type="Proteomes" id="UP001153269"/>
    </source>
</evidence>
<gene>
    <name evidence="1" type="ORF">PLEPLA_LOCUS37276</name>
</gene>
<comment type="caution">
    <text evidence="1">The sequence shown here is derived from an EMBL/GenBank/DDBJ whole genome shotgun (WGS) entry which is preliminary data.</text>
</comment>
<protein>
    <submittedName>
        <fullName evidence="1">Uncharacterized protein</fullName>
    </submittedName>
</protein>
<reference evidence="1" key="1">
    <citation type="submission" date="2020-03" db="EMBL/GenBank/DDBJ databases">
        <authorList>
            <person name="Weist P."/>
        </authorList>
    </citation>
    <scope>NUCLEOTIDE SEQUENCE</scope>
</reference>
<proteinExistence type="predicted"/>
<dbReference type="AlphaFoldDB" id="A0A9N7VJK5"/>
<keyword evidence="2" id="KW-1185">Reference proteome</keyword>
<dbReference type="Proteomes" id="UP001153269">
    <property type="component" value="Unassembled WGS sequence"/>
</dbReference>
<evidence type="ECO:0000313" key="1">
    <source>
        <dbReference type="EMBL" id="CAB1449591.1"/>
    </source>
</evidence>
<name>A0A9N7VJK5_PLEPL</name>